<gene>
    <name evidence="2" type="ORF">KI387_014410</name>
</gene>
<accession>A0AA38CRR2</accession>
<feature type="non-terminal residue" evidence="2">
    <location>
        <position position="131"/>
    </location>
</feature>
<comment type="caution">
    <text evidence="2">The sequence shown here is derived from an EMBL/GenBank/DDBJ whole genome shotgun (WGS) entry which is preliminary data.</text>
</comment>
<dbReference type="AlphaFoldDB" id="A0AA38CRR2"/>
<dbReference type="Proteomes" id="UP000824469">
    <property type="component" value="Unassembled WGS sequence"/>
</dbReference>
<keyword evidence="3" id="KW-1185">Reference proteome</keyword>
<evidence type="ECO:0000313" key="3">
    <source>
        <dbReference type="Proteomes" id="UP000824469"/>
    </source>
</evidence>
<evidence type="ECO:0000256" key="1">
    <source>
        <dbReference type="SAM" id="MobiDB-lite"/>
    </source>
</evidence>
<reference evidence="2 3" key="1">
    <citation type="journal article" date="2021" name="Nat. Plants">
        <title>The Taxus genome provides insights into paclitaxel biosynthesis.</title>
        <authorList>
            <person name="Xiong X."/>
            <person name="Gou J."/>
            <person name="Liao Q."/>
            <person name="Li Y."/>
            <person name="Zhou Q."/>
            <person name="Bi G."/>
            <person name="Li C."/>
            <person name="Du R."/>
            <person name="Wang X."/>
            <person name="Sun T."/>
            <person name="Guo L."/>
            <person name="Liang H."/>
            <person name="Lu P."/>
            <person name="Wu Y."/>
            <person name="Zhang Z."/>
            <person name="Ro D.K."/>
            <person name="Shang Y."/>
            <person name="Huang S."/>
            <person name="Yan J."/>
        </authorList>
    </citation>
    <scope>NUCLEOTIDE SEQUENCE [LARGE SCALE GENOMIC DNA]</scope>
    <source>
        <strain evidence="2">Ta-2019</strain>
    </source>
</reference>
<dbReference type="EMBL" id="JAHRHJ020000009">
    <property type="protein sequence ID" value="KAH9302827.1"/>
    <property type="molecule type" value="Genomic_DNA"/>
</dbReference>
<protein>
    <submittedName>
        <fullName evidence="2">Uncharacterized protein</fullName>
    </submittedName>
</protein>
<feature type="region of interest" description="Disordered" evidence="1">
    <location>
        <begin position="17"/>
        <end position="37"/>
    </location>
</feature>
<proteinExistence type="predicted"/>
<organism evidence="2 3">
    <name type="scientific">Taxus chinensis</name>
    <name type="common">Chinese yew</name>
    <name type="synonym">Taxus wallichiana var. chinensis</name>
    <dbReference type="NCBI Taxonomy" id="29808"/>
    <lineage>
        <taxon>Eukaryota</taxon>
        <taxon>Viridiplantae</taxon>
        <taxon>Streptophyta</taxon>
        <taxon>Embryophyta</taxon>
        <taxon>Tracheophyta</taxon>
        <taxon>Spermatophyta</taxon>
        <taxon>Pinopsida</taxon>
        <taxon>Pinidae</taxon>
        <taxon>Conifers II</taxon>
        <taxon>Cupressales</taxon>
        <taxon>Taxaceae</taxon>
        <taxon>Taxus</taxon>
    </lineage>
</organism>
<feature type="compositionally biased region" description="Polar residues" evidence="1">
    <location>
        <begin position="18"/>
        <end position="28"/>
    </location>
</feature>
<sequence>MIVTYLMFFFGLSKDYSDSPTPSHQGSPIDSAEEENVDDAVGIENENVVGDVVRDTIGDVVGDMLEIVDIMEVSEEIDVEDTTDVAATVDVDTGTAEILLSVLEKINRAFTIIKSWKDHTNKDLGTSSEWL</sequence>
<name>A0AA38CRR2_TAXCH</name>
<evidence type="ECO:0000313" key="2">
    <source>
        <dbReference type="EMBL" id="KAH9302827.1"/>
    </source>
</evidence>